<dbReference type="Proteomes" id="UP001596548">
    <property type="component" value="Unassembled WGS sequence"/>
</dbReference>
<reference evidence="2" key="1">
    <citation type="journal article" date="2019" name="Int. J. Syst. Evol. Microbiol.">
        <title>The Global Catalogue of Microorganisms (GCM) 10K type strain sequencing project: providing services to taxonomists for standard genome sequencing and annotation.</title>
        <authorList>
            <consortium name="The Broad Institute Genomics Platform"/>
            <consortium name="The Broad Institute Genome Sequencing Center for Infectious Disease"/>
            <person name="Wu L."/>
            <person name="Ma J."/>
        </authorList>
    </citation>
    <scope>NUCLEOTIDE SEQUENCE [LARGE SCALE GENOMIC DNA]</scope>
    <source>
        <strain evidence="2">XZYJT-10</strain>
    </source>
</reference>
<name>A0ABW2HX85_9ACTN</name>
<evidence type="ECO:0000313" key="1">
    <source>
        <dbReference type="EMBL" id="MFC7276200.1"/>
    </source>
</evidence>
<protein>
    <submittedName>
        <fullName evidence="1">Uncharacterized protein</fullName>
    </submittedName>
</protein>
<keyword evidence="2" id="KW-1185">Reference proteome</keyword>
<sequence>MDNASARHRFVGALADRMRNRSPEAAYAAALDQIEALHTSPTLSARQARVGTLMVLDALAEALAEE</sequence>
<dbReference type="EMBL" id="JBHTBJ010000013">
    <property type="protein sequence ID" value="MFC7276200.1"/>
    <property type="molecule type" value="Genomic_DNA"/>
</dbReference>
<dbReference type="RefSeq" id="WP_378970199.1">
    <property type="nucleotide sequence ID" value="NZ_JBHTBJ010000013.1"/>
</dbReference>
<organism evidence="1 2">
    <name type="scientific">Paractinoplanes rhizophilus</name>
    <dbReference type="NCBI Taxonomy" id="1416877"/>
    <lineage>
        <taxon>Bacteria</taxon>
        <taxon>Bacillati</taxon>
        <taxon>Actinomycetota</taxon>
        <taxon>Actinomycetes</taxon>
        <taxon>Micromonosporales</taxon>
        <taxon>Micromonosporaceae</taxon>
        <taxon>Paractinoplanes</taxon>
    </lineage>
</organism>
<comment type="caution">
    <text evidence="1">The sequence shown here is derived from an EMBL/GenBank/DDBJ whole genome shotgun (WGS) entry which is preliminary data.</text>
</comment>
<evidence type="ECO:0000313" key="2">
    <source>
        <dbReference type="Proteomes" id="UP001596548"/>
    </source>
</evidence>
<gene>
    <name evidence="1" type="ORF">ACFQS1_19585</name>
</gene>
<accession>A0ABW2HX85</accession>
<proteinExistence type="predicted"/>